<evidence type="ECO:0000256" key="4">
    <source>
        <dbReference type="PROSITE-ProRule" id="PRU00433"/>
    </source>
</evidence>
<proteinExistence type="predicted"/>
<evidence type="ECO:0000256" key="1">
    <source>
        <dbReference type="ARBA" id="ARBA00022617"/>
    </source>
</evidence>
<keyword evidence="1 4" id="KW-0349">Heme</keyword>
<evidence type="ECO:0000256" key="2">
    <source>
        <dbReference type="ARBA" id="ARBA00022723"/>
    </source>
</evidence>
<dbReference type="InterPro" id="IPR036909">
    <property type="entry name" value="Cyt_c-like_dom_sf"/>
</dbReference>
<protein>
    <submittedName>
        <fullName evidence="6">Cytochrome c-552</fullName>
    </submittedName>
</protein>
<dbReference type="PROSITE" id="PS51007">
    <property type="entry name" value="CYTC"/>
    <property type="match status" value="1"/>
</dbReference>
<comment type="caution">
    <text evidence="6">The sequence shown here is derived from an EMBL/GenBank/DDBJ whole genome shotgun (WGS) entry which is preliminary data.</text>
</comment>
<reference evidence="6" key="1">
    <citation type="journal article" date="2014" name="Int. J. Syst. Evol. Microbiol.">
        <title>Complete genome sequence of Corynebacterium casei LMG S-19264T (=DSM 44701T), isolated from a smear-ripened cheese.</title>
        <authorList>
            <consortium name="US DOE Joint Genome Institute (JGI-PGF)"/>
            <person name="Walter F."/>
            <person name="Albersmeier A."/>
            <person name="Kalinowski J."/>
            <person name="Ruckert C."/>
        </authorList>
    </citation>
    <scope>NUCLEOTIDE SEQUENCE</scope>
    <source>
        <strain evidence="6">CGMCC 1.12426</strain>
    </source>
</reference>
<reference evidence="6" key="2">
    <citation type="submission" date="2020-09" db="EMBL/GenBank/DDBJ databases">
        <authorList>
            <person name="Sun Q."/>
            <person name="Zhou Y."/>
        </authorList>
    </citation>
    <scope>NUCLEOTIDE SEQUENCE</scope>
    <source>
        <strain evidence="6">CGMCC 1.12426</strain>
    </source>
</reference>
<keyword evidence="7" id="KW-1185">Reference proteome</keyword>
<evidence type="ECO:0000259" key="5">
    <source>
        <dbReference type="PROSITE" id="PS51007"/>
    </source>
</evidence>
<dbReference type="OrthoDB" id="7873796at2"/>
<evidence type="ECO:0000313" key="6">
    <source>
        <dbReference type="EMBL" id="GGB38760.1"/>
    </source>
</evidence>
<dbReference type="SUPFAM" id="SSF46626">
    <property type="entry name" value="Cytochrome c"/>
    <property type="match status" value="1"/>
</dbReference>
<dbReference type="EMBL" id="BMFA01000002">
    <property type="protein sequence ID" value="GGB38760.1"/>
    <property type="molecule type" value="Genomic_DNA"/>
</dbReference>
<dbReference type="GO" id="GO:0020037">
    <property type="term" value="F:heme binding"/>
    <property type="evidence" value="ECO:0007669"/>
    <property type="project" value="InterPro"/>
</dbReference>
<dbReference type="Pfam" id="PF13442">
    <property type="entry name" value="Cytochrome_CBB3"/>
    <property type="match status" value="1"/>
</dbReference>
<dbReference type="Proteomes" id="UP000605148">
    <property type="component" value="Unassembled WGS sequence"/>
</dbReference>
<feature type="domain" description="Cytochrome c" evidence="5">
    <location>
        <begin position="11"/>
        <end position="91"/>
    </location>
</feature>
<dbReference type="GO" id="GO:0009055">
    <property type="term" value="F:electron transfer activity"/>
    <property type="evidence" value="ECO:0007669"/>
    <property type="project" value="InterPro"/>
</dbReference>
<name>A0A916TDQ6_9HYPH</name>
<evidence type="ECO:0000313" key="7">
    <source>
        <dbReference type="Proteomes" id="UP000605148"/>
    </source>
</evidence>
<organism evidence="6 7">
    <name type="scientific">Roseibium aquae</name>
    <dbReference type="NCBI Taxonomy" id="1323746"/>
    <lineage>
        <taxon>Bacteria</taxon>
        <taxon>Pseudomonadati</taxon>
        <taxon>Pseudomonadota</taxon>
        <taxon>Alphaproteobacteria</taxon>
        <taxon>Hyphomicrobiales</taxon>
        <taxon>Stappiaceae</taxon>
        <taxon>Roseibium</taxon>
    </lineage>
</organism>
<accession>A0A916TDQ6</accession>
<gene>
    <name evidence="6" type="primary">cycB</name>
    <name evidence="6" type="ORF">GCM10011316_08490</name>
</gene>
<keyword evidence="3 4" id="KW-0408">Iron</keyword>
<keyword evidence="2 4" id="KW-0479">Metal-binding</keyword>
<evidence type="ECO:0000256" key="3">
    <source>
        <dbReference type="ARBA" id="ARBA00023004"/>
    </source>
</evidence>
<dbReference type="AlphaFoldDB" id="A0A916TDQ6"/>
<dbReference type="GO" id="GO:0046872">
    <property type="term" value="F:metal ion binding"/>
    <property type="evidence" value="ECO:0007669"/>
    <property type="project" value="UniProtKB-KW"/>
</dbReference>
<dbReference type="Gene3D" id="1.10.760.10">
    <property type="entry name" value="Cytochrome c-like domain"/>
    <property type="match status" value="1"/>
</dbReference>
<sequence>MLVPVQPLRAADADNGKQLSLQWCASCHLVSNDQQVGTSDSQPTFYDLAADRSWDEASLKTFLADPHPKMPDMALTPRETADIARYIDSLQP</sequence>
<dbReference type="InterPro" id="IPR009056">
    <property type="entry name" value="Cyt_c-like_dom"/>
</dbReference>